<gene>
    <name evidence="2" type="ORF">ACFPTN_21435</name>
</gene>
<dbReference type="Proteomes" id="UP001595974">
    <property type="component" value="Unassembled WGS sequence"/>
</dbReference>
<dbReference type="EMBL" id="JBHSOG010000102">
    <property type="protein sequence ID" value="MFC5771951.1"/>
    <property type="molecule type" value="Genomic_DNA"/>
</dbReference>
<name>A0ABW1AXH8_9RHOO</name>
<feature type="region of interest" description="Disordered" evidence="1">
    <location>
        <begin position="55"/>
        <end position="79"/>
    </location>
</feature>
<organism evidence="2 3">
    <name type="scientific">Thauera sinica</name>
    <dbReference type="NCBI Taxonomy" id="2665146"/>
    <lineage>
        <taxon>Bacteria</taxon>
        <taxon>Pseudomonadati</taxon>
        <taxon>Pseudomonadota</taxon>
        <taxon>Betaproteobacteria</taxon>
        <taxon>Rhodocyclales</taxon>
        <taxon>Zoogloeaceae</taxon>
        <taxon>Thauera</taxon>
    </lineage>
</organism>
<dbReference type="RefSeq" id="WP_096444898.1">
    <property type="nucleotide sequence ID" value="NZ_JBHSOG010000102.1"/>
</dbReference>
<reference evidence="3" key="1">
    <citation type="journal article" date="2019" name="Int. J. Syst. Evol. Microbiol.">
        <title>The Global Catalogue of Microorganisms (GCM) 10K type strain sequencing project: providing services to taxonomists for standard genome sequencing and annotation.</title>
        <authorList>
            <consortium name="The Broad Institute Genomics Platform"/>
            <consortium name="The Broad Institute Genome Sequencing Center for Infectious Disease"/>
            <person name="Wu L."/>
            <person name="Ma J."/>
        </authorList>
    </citation>
    <scope>NUCLEOTIDE SEQUENCE [LARGE SCALE GENOMIC DNA]</scope>
    <source>
        <strain evidence="3">SHR3</strain>
    </source>
</reference>
<accession>A0ABW1AXH8</accession>
<proteinExistence type="predicted"/>
<keyword evidence="3" id="KW-1185">Reference proteome</keyword>
<protein>
    <submittedName>
        <fullName evidence="2">Uncharacterized protein</fullName>
    </submittedName>
</protein>
<comment type="caution">
    <text evidence="2">The sequence shown here is derived from an EMBL/GenBank/DDBJ whole genome shotgun (WGS) entry which is preliminary data.</text>
</comment>
<evidence type="ECO:0000256" key="1">
    <source>
        <dbReference type="SAM" id="MobiDB-lite"/>
    </source>
</evidence>
<sequence length="79" mass="8138">MVLKQYCISDPPTGEHRETAMEPTTIRRLLETTARHLGLGTARCAAIRLGGESGGCAPSAAQEGRMKGGGPARMSGAAA</sequence>
<evidence type="ECO:0000313" key="2">
    <source>
        <dbReference type="EMBL" id="MFC5771951.1"/>
    </source>
</evidence>
<evidence type="ECO:0000313" key="3">
    <source>
        <dbReference type="Proteomes" id="UP001595974"/>
    </source>
</evidence>